<dbReference type="InterPro" id="IPR024678">
    <property type="entry name" value="Kinase_OSR1/WNK_CCT"/>
</dbReference>
<keyword evidence="13" id="KW-1185">Reference proteome</keyword>
<dbReference type="Pfam" id="PF00069">
    <property type="entry name" value="Pkinase"/>
    <property type="match status" value="1"/>
</dbReference>
<evidence type="ECO:0000256" key="3">
    <source>
        <dbReference type="ARBA" id="ARBA00022679"/>
    </source>
</evidence>
<reference evidence="12 13" key="1">
    <citation type="submission" date="2023-03" db="EMBL/GenBank/DDBJ databases">
        <title>Genome sequence of Lichtheimia ornata CBS 291.66.</title>
        <authorList>
            <person name="Mohabir J.T."/>
            <person name="Shea T.P."/>
            <person name="Kurbessoian T."/>
            <person name="Berby B."/>
            <person name="Fontaine J."/>
            <person name="Livny J."/>
            <person name="Gnirke A."/>
            <person name="Stajich J.E."/>
            <person name="Cuomo C.A."/>
        </authorList>
    </citation>
    <scope>NUCLEOTIDE SEQUENCE [LARGE SCALE GENOMIC DNA]</scope>
    <source>
        <strain evidence="12">CBS 291.66</strain>
    </source>
</reference>
<feature type="compositionally biased region" description="Low complexity" evidence="10">
    <location>
        <begin position="93"/>
        <end position="108"/>
    </location>
</feature>
<evidence type="ECO:0000256" key="6">
    <source>
        <dbReference type="ARBA" id="ARBA00022840"/>
    </source>
</evidence>
<comment type="catalytic activity">
    <reaction evidence="7">
        <text>L-threonyl-[protein] + ATP = O-phospho-L-threonyl-[protein] + ADP + H(+)</text>
        <dbReference type="Rhea" id="RHEA:46608"/>
        <dbReference type="Rhea" id="RHEA-COMP:11060"/>
        <dbReference type="Rhea" id="RHEA-COMP:11605"/>
        <dbReference type="ChEBI" id="CHEBI:15378"/>
        <dbReference type="ChEBI" id="CHEBI:30013"/>
        <dbReference type="ChEBI" id="CHEBI:30616"/>
        <dbReference type="ChEBI" id="CHEBI:61977"/>
        <dbReference type="ChEBI" id="CHEBI:456216"/>
        <dbReference type="EC" id="2.7.11.1"/>
    </reaction>
</comment>
<comment type="catalytic activity">
    <reaction evidence="8">
        <text>L-seryl-[protein] + ATP = O-phospho-L-seryl-[protein] + ADP + H(+)</text>
        <dbReference type="Rhea" id="RHEA:17989"/>
        <dbReference type="Rhea" id="RHEA-COMP:9863"/>
        <dbReference type="Rhea" id="RHEA-COMP:11604"/>
        <dbReference type="ChEBI" id="CHEBI:15378"/>
        <dbReference type="ChEBI" id="CHEBI:29999"/>
        <dbReference type="ChEBI" id="CHEBI:30616"/>
        <dbReference type="ChEBI" id="CHEBI:83421"/>
        <dbReference type="ChEBI" id="CHEBI:456216"/>
        <dbReference type="EC" id="2.7.11.1"/>
    </reaction>
</comment>
<keyword evidence="9" id="KW-0175">Coiled coil</keyword>
<dbReference type="InterPro" id="IPR000719">
    <property type="entry name" value="Prot_kinase_dom"/>
</dbReference>
<keyword evidence="5" id="KW-0418">Kinase</keyword>
<feature type="coiled-coil region" evidence="9">
    <location>
        <begin position="477"/>
        <end position="525"/>
    </location>
</feature>
<dbReference type="SUPFAM" id="SSF56112">
    <property type="entry name" value="Protein kinase-like (PK-like)"/>
    <property type="match status" value="1"/>
</dbReference>
<dbReference type="InterPro" id="IPR011009">
    <property type="entry name" value="Kinase-like_dom_sf"/>
</dbReference>
<dbReference type="Gene3D" id="3.10.20.90">
    <property type="entry name" value="Phosphatidylinositol 3-kinase Catalytic Subunit, Chain A, domain 1"/>
    <property type="match status" value="1"/>
</dbReference>
<evidence type="ECO:0000256" key="9">
    <source>
        <dbReference type="SAM" id="Coils"/>
    </source>
</evidence>
<evidence type="ECO:0000256" key="7">
    <source>
        <dbReference type="ARBA" id="ARBA00047899"/>
    </source>
</evidence>
<feature type="region of interest" description="Disordered" evidence="10">
    <location>
        <begin position="35"/>
        <end position="124"/>
    </location>
</feature>
<keyword evidence="6" id="KW-0067">ATP-binding</keyword>
<dbReference type="GO" id="GO:0005524">
    <property type="term" value="F:ATP binding"/>
    <property type="evidence" value="ECO:0007669"/>
    <property type="project" value="UniProtKB-KW"/>
</dbReference>
<sequence length="636" mass="71977">MSDLHNQHRVQFVTPTTEGVYDDDYKRLRNYYAPLANHTQPDSPSSPPSSAGGARGGMDRVLPVAQNRTRASSSGSESFPSPEDHHPITALYPPAATSPPSSSASVSPLRNMHDNNGTIIDQSRAHDSERVIEISPDPGRYLRLNSLLGKGAYKIVYKAIDREEGYEVAWNAMQAPNAKDSPDLAHEIQILKSVRHPNIIAFHDAWHTDNEFVFITELMTSGTLREYIRKLSLPNIKIVKRWVRQILKGLSYLHGHNPPIIHRDIKCDNIFINGAYGEVKIGDMGTAKMKMGKKYTVIGTPEFMAPEMYEESGYSEKVDIYAFGMCLLEMATGEYPYGECTNPAQIYKKVMAGVKPVTLGKVQNQDMLAVIENCLGPEDDRMSAQQILEHALFVIEPEVVLLATDESSVHLTLQVVFKGVDKRSVKFDFNVEMDTPDEVVTEMIEENILPERYQRHITKEISRILREWDKDCNHTHKAIWRREAEDYGSELEKVRDELQVESEQLAEKEAECDACETRLRKTEERWLEVTHLLQDIKGNKSEPSTTANEQPVTIPKEYSDDVGIQTFIQDCAQAAHRGMDKAQEWIQKLQAQDIMTVGDLRHLQDEDWEGIGLTVFALRAIKNMLKGKQPARHTPL</sequence>
<dbReference type="GO" id="GO:0004674">
    <property type="term" value="F:protein serine/threonine kinase activity"/>
    <property type="evidence" value="ECO:0007669"/>
    <property type="project" value="UniProtKB-KW"/>
</dbReference>
<keyword evidence="2" id="KW-0723">Serine/threonine-protein kinase</keyword>
<gene>
    <name evidence="12" type="ORF">O0I10_003336</name>
</gene>
<dbReference type="Gene3D" id="3.30.200.20">
    <property type="entry name" value="Phosphorylase Kinase, domain 1"/>
    <property type="match status" value="1"/>
</dbReference>
<feature type="compositionally biased region" description="Low complexity" evidence="10">
    <location>
        <begin position="72"/>
        <end position="81"/>
    </location>
</feature>
<feature type="domain" description="Protein kinase" evidence="11">
    <location>
        <begin position="142"/>
        <end position="393"/>
    </location>
</feature>
<proteinExistence type="predicted"/>
<evidence type="ECO:0000313" key="13">
    <source>
        <dbReference type="Proteomes" id="UP001234581"/>
    </source>
</evidence>
<protein>
    <recommendedName>
        <fullName evidence="1">non-specific serine/threonine protein kinase</fullName>
        <ecNumber evidence="1">2.7.11.1</ecNumber>
    </recommendedName>
</protein>
<evidence type="ECO:0000256" key="2">
    <source>
        <dbReference type="ARBA" id="ARBA00022527"/>
    </source>
</evidence>
<keyword evidence="4" id="KW-0547">Nucleotide-binding</keyword>
<evidence type="ECO:0000256" key="10">
    <source>
        <dbReference type="SAM" id="MobiDB-lite"/>
    </source>
</evidence>
<accession>A0AAD7V850</accession>
<dbReference type="InterPro" id="IPR050588">
    <property type="entry name" value="WNK_Ser-Thr_kinase"/>
</dbReference>
<evidence type="ECO:0000313" key="12">
    <source>
        <dbReference type="EMBL" id="KAJ8661113.1"/>
    </source>
</evidence>
<dbReference type="CDD" id="cd13983">
    <property type="entry name" value="STKc_WNK"/>
    <property type="match status" value="1"/>
</dbReference>
<evidence type="ECO:0000259" key="11">
    <source>
        <dbReference type="PROSITE" id="PS50011"/>
    </source>
</evidence>
<name>A0AAD7V850_9FUNG</name>
<evidence type="ECO:0000256" key="8">
    <source>
        <dbReference type="ARBA" id="ARBA00048679"/>
    </source>
</evidence>
<dbReference type="Gene3D" id="1.10.510.10">
    <property type="entry name" value="Transferase(Phosphotransferase) domain 1"/>
    <property type="match status" value="1"/>
</dbReference>
<evidence type="ECO:0000256" key="4">
    <source>
        <dbReference type="ARBA" id="ARBA00022741"/>
    </source>
</evidence>
<dbReference type="EMBL" id="JARTCD010000010">
    <property type="protein sequence ID" value="KAJ8661113.1"/>
    <property type="molecule type" value="Genomic_DNA"/>
</dbReference>
<dbReference type="InterPro" id="IPR008271">
    <property type="entry name" value="Ser/Thr_kinase_AS"/>
</dbReference>
<dbReference type="SMART" id="SM00220">
    <property type="entry name" value="S_TKc"/>
    <property type="match status" value="1"/>
</dbReference>
<dbReference type="PROSITE" id="PS50011">
    <property type="entry name" value="PROTEIN_KINASE_DOM"/>
    <property type="match status" value="1"/>
</dbReference>
<dbReference type="Pfam" id="PF12202">
    <property type="entry name" value="OSR1_C"/>
    <property type="match status" value="1"/>
</dbReference>
<keyword evidence="3" id="KW-0808">Transferase</keyword>
<evidence type="ECO:0000256" key="5">
    <source>
        <dbReference type="ARBA" id="ARBA00022777"/>
    </source>
</evidence>
<organism evidence="12 13">
    <name type="scientific">Lichtheimia ornata</name>
    <dbReference type="NCBI Taxonomy" id="688661"/>
    <lineage>
        <taxon>Eukaryota</taxon>
        <taxon>Fungi</taxon>
        <taxon>Fungi incertae sedis</taxon>
        <taxon>Mucoromycota</taxon>
        <taxon>Mucoromycotina</taxon>
        <taxon>Mucoromycetes</taxon>
        <taxon>Mucorales</taxon>
        <taxon>Lichtheimiaceae</taxon>
        <taxon>Lichtheimia</taxon>
    </lineage>
</organism>
<comment type="caution">
    <text evidence="12">The sequence shown here is derived from an EMBL/GenBank/DDBJ whole genome shotgun (WGS) entry which is preliminary data.</text>
</comment>
<dbReference type="Proteomes" id="UP001234581">
    <property type="component" value="Unassembled WGS sequence"/>
</dbReference>
<dbReference type="GeneID" id="83210749"/>
<dbReference type="RefSeq" id="XP_058346026.1">
    <property type="nucleotide sequence ID" value="XM_058483407.1"/>
</dbReference>
<dbReference type="EC" id="2.7.11.1" evidence="1"/>
<evidence type="ECO:0000256" key="1">
    <source>
        <dbReference type="ARBA" id="ARBA00012513"/>
    </source>
</evidence>
<dbReference type="AlphaFoldDB" id="A0AAD7V850"/>
<dbReference type="PANTHER" id="PTHR13902">
    <property type="entry name" value="SERINE/THREONINE-PROTEIN KINASE WNK WITH NO LYSINE -RELATED"/>
    <property type="match status" value="1"/>
</dbReference>
<dbReference type="PROSITE" id="PS00108">
    <property type="entry name" value="PROTEIN_KINASE_ST"/>
    <property type="match status" value="1"/>
</dbReference>